<protein>
    <recommendedName>
        <fullName evidence="1">DUF4440 domain-containing protein</fullName>
    </recommendedName>
</protein>
<keyword evidence="3" id="KW-1185">Reference proteome</keyword>
<dbReference type="Gene3D" id="3.10.450.50">
    <property type="match status" value="1"/>
</dbReference>
<dbReference type="InterPro" id="IPR032710">
    <property type="entry name" value="NTF2-like_dom_sf"/>
</dbReference>
<evidence type="ECO:0000313" key="2">
    <source>
        <dbReference type="EMBL" id="BDZ42255.1"/>
    </source>
</evidence>
<evidence type="ECO:0000259" key="1">
    <source>
        <dbReference type="Pfam" id="PF14534"/>
    </source>
</evidence>
<accession>A0ABM8G2F5</accession>
<name>A0ABM8G2F5_9CELL</name>
<dbReference type="RefSeq" id="WP_286219249.1">
    <property type="nucleotide sequence ID" value="NZ_AP027729.1"/>
</dbReference>
<evidence type="ECO:0000313" key="3">
    <source>
        <dbReference type="Proteomes" id="UP001321475"/>
    </source>
</evidence>
<dbReference type="Proteomes" id="UP001321475">
    <property type="component" value="Chromosome"/>
</dbReference>
<gene>
    <name evidence="2" type="ORF">GCM10025865_15540</name>
</gene>
<reference evidence="3" key="1">
    <citation type="journal article" date="2019" name="Int. J. Syst. Evol. Microbiol.">
        <title>The Global Catalogue of Microorganisms (GCM) 10K type strain sequencing project: providing services to taxonomists for standard genome sequencing and annotation.</title>
        <authorList>
            <consortium name="The Broad Institute Genomics Platform"/>
            <consortium name="The Broad Institute Genome Sequencing Center for Infectious Disease"/>
            <person name="Wu L."/>
            <person name="Ma J."/>
        </authorList>
    </citation>
    <scope>NUCLEOTIDE SEQUENCE [LARGE SCALE GENOMIC DNA]</scope>
    <source>
        <strain evidence="3">NBRC 108565</strain>
    </source>
</reference>
<dbReference type="EMBL" id="AP027729">
    <property type="protein sequence ID" value="BDZ42255.1"/>
    <property type="molecule type" value="Genomic_DNA"/>
</dbReference>
<feature type="domain" description="DUF4440" evidence="1">
    <location>
        <begin position="7"/>
        <end position="110"/>
    </location>
</feature>
<dbReference type="SUPFAM" id="SSF54427">
    <property type="entry name" value="NTF2-like"/>
    <property type="match status" value="1"/>
</dbReference>
<dbReference type="Pfam" id="PF14534">
    <property type="entry name" value="DUF4440"/>
    <property type="match status" value="1"/>
</dbReference>
<proteinExistence type="predicted"/>
<dbReference type="InterPro" id="IPR027843">
    <property type="entry name" value="DUF4440"/>
</dbReference>
<sequence>MADEPEDLERQGWQALAADAAAATTFYTDVLDAEVLMLLPGGLVIDDRDDAIDAMGGAPWESFDLQDVRQVELADDVAVVAYGVVASRSGQEYSATVSSTYARRDGEWRLAVHQQTPR</sequence>
<organism evidence="2 3">
    <name type="scientific">Paraoerskovia sediminicola</name>
    <dbReference type="NCBI Taxonomy" id="1138587"/>
    <lineage>
        <taxon>Bacteria</taxon>
        <taxon>Bacillati</taxon>
        <taxon>Actinomycetota</taxon>
        <taxon>Actinomycetes</taxon>
        <taxon>Micrococcales</taxon>
        <taxon>Cellulomonadaceae</taxon>
        <taxon>Paraoerskovia</taxon>
    </lineage>
</organism>